<proteinExistence type="predicted"/>
<accession>A0A1G6VXA4</accession>
<reference evidence="4" key="1">
    <citation type="submission" date="2016-10" db="EMBL/GenBank/DDBJ databases">
        <authorList>
            <person name="Varghese N."/>
            <person name="Submissions S."/>
        </authorList>
    </citation>
    <scope>NUCLEOTIDE SEQUENCE [LARGE SCALE GENOMIC DNA]</scope>
    <source>
        <strain evidence="4">CGMCC 4.3504</strain>
    </source>
</reference>
<feature type="domain" description="AAA+ ATPase" evidence="2">
    <location>
        <begin position="32"/>
        <end position="388"/>
    </location>
</feature>
<dbReference type="EMBL" id="FMZK01000009">
    <property type="protein sequence ID" value="SDD58181.1"/>
    <property type="molecule type" value="Genomic_DNA"/>
</dbReference>
<evidence type="ECO:0000259" key="2">
    <source>
        <dbReference type="SMART" id="SM00382"/>
    </source>
</evidence>
<dbReference type="Pfam" id="PF13304">
    <property type="entry name" value="AAA_21"/>
    <property type="match status" value="1"/>
</dbReference>
<protein>
    <submittedName>
        <fullName evidence="3">AAA domain-containing protein</fullName>
    </submittedName>
</protein>
<dbReference type="Pfam" id="PF13476">
    <property type="entry name" value="AAA_23"/>
    <property type="match status" value="1"/>
</dbReference>
<evidence type="ECO:0000256" key="1">
    <source>
        <dbReference type="SAM" id="MobiDB-lite"/>
    </source>
</evidence>
<feature type="region of interest" description="Disordered" evidence="1">
    <location>
        <begin position="123"/>
        <end position="149"/>
    </location>
</feature>
<dbReference type="SMART" id="SM00382">
    <property type="entry name" value="AAA"/>
    <property type="match status" value="1"/>
</dbReference>
<dbReference type="GO" id="GO:0016887">
    <property type="term" value="F:ATP hydrolysis activity"/>
    <property type="evidence" value="ECO:0007669"/>
    <property type="project" value="InterPro"/>
</dbReference>
<organism evidence="3 4">
    <name type="scientific">Streptomyces prasinopilosus</name>
    <dbReference type="NCBI Taxonomy" id="67344"/>
    <lineage>
        <taxon>Bacteria</taxon>
        <taxon>Bacillati</taxon>
        <taxon>Actinomycetota</taxon>
        <taxon>Actinomycetes</taxon>
        <taxon>Kitasatosporales</taxon>
        <taxon>Streptomycetaceae</taxon>
        <taxon>Streptomyces</taxon>
    </lineage>
</organism>
<dbReference type="InterPro" id="IPR003593">
    <property type="entry name" value="AAA+_ATPase"/>
</dbReference>
<keyword evidence="4" id="KW-1185">Reference proteome</keyword>
<dbReference type="InterPro" id="IPR027417">
    <property type="entry name" value="P-loop_NTPase"/>
</dbReference>
<dbReference type="AlphaFoldDB" id="A0A1G6VXA4"/>
<evidence type="ECO:0000313" key="4">
    <source>
        <dbReference type="Proteomes" id="UP000182100"/>
    </source>
</evidence>
<dbReference type="PANTHER" id="PTHR43581:SF2">
    <property type="entry name" value="EXCINUCLEASE ATPASE SUBUNIT"/>
    <property type="match status" value="1"/>
</dbReference>
<dbReference type="InterPro" id="IPR038729">
    <property type="entry name" value="Rad50/SbcC_AAA"/>
</dbReference>
<dbReference type="Proteomes" id="UP000182100">
    <property type="component" value="Unassembled WGS sequence"/>
</dbReference>
<dbReference type="RefSeq" id="WP_055572511.1">
    <property type="nucleotide sequence ID" value="NZ_FMZK01000009.1"/>
</dbReference>
<dbReference type="SUPFAM" id="SSF52540">
    <property type="entry name" value="P-loop containing nucleoside triphosphate hydrolases"/>
    <property type="match status" value="1"/>
</dbReference>
<sequence>MYVSGIGLSNVRGFAGARAVEQHLPLTAPRDGGGWTVIAGRNGSGKSTLLRALALSLAGPQVARSMVQDFGGWISTGEHSAWTRAYVQPDRSVDRFTGRDAVPDSGPLALGLRWAVPKDIPDLPRYGAPPQPDLRSGCGGEEATRTAARGPWANSPQGWFCAAYGPFRRMTGGSGQAQQLMLAPGPAGRMASLFHEEASLAEGVSWLRELRHRSLEEQRDAGELLDTIMRLLSDGLLPDGYRALRVTADGLWVAPGGDPERAYPLHEMSDGFRVVASLVLDIVRQVQNTYGTLDVGLDDDGHPVVRMPGVVIIDEVDAHLHVTWQRRIGDWLRAHFPRIQFIVTSHSPYICQAADPGGLIRLPGPEEEGGPEVVDDALYRRVVYGSGEDAVLSELFGLETPYSSRAEEERRRLVRLEEKVFSGEASEQEALAYRELAARLNSSRSARVQEVAARLGGRR</sequence>
<gene>
    <name evidence="3" type="ORF">SAMN05216505_109136</name>
</gene>
<dbReference type="PANTHER" id="PTHR43581">
    <property type="entry name" value="ATP/GTP PHOSPHATASE"/>
    <property type="match status" value="1"/>
</dbReference>
<dbReference type="GO" id="GO:0005524">
    <property type="term" value="F:ATP binding"/>
    <property type="evidence" value="ECO:0007669"/>
    <property type="project" value="InterPro"/>
</dbReference>
<dbReference type="InterPro" id="IPR051396">
    <property type="entry name" value="Bact_Antivir_Def_Nuclease"/>
</dbReference>
<dbReference type="GO" id="GO:0006302">
    <property type="term" value="P:double-strand break repair"/>
    <property type="evidence" value="ECO:0007669"/>
    <property type="project" value="InterPro"/>
</dbReference>
<evidence type="ECO:0000313" key="3">
    <source>
        <dbReference type="EMBL" id="SDD58181.1"/>
    </source>
</evidence>
<dbReference type="STRING" id="67344.SAMN05216505_109136"/>
<dbReference type="Gene3D" id="3.40.50.300">
    <property type="entry name" value="P-loop containing nucleotide triphosphate hydrolases"/>
    <property type="match status" value="2"/>
</dbReference>
<name>A0A1G6VXA4_9ACTN</name>
<dbReference type="InterPro" id="IPR003959">
    <property type="entry name" value="ATPase_AAA_core"/>
</dbReference>